<organism evidence="2 3">
    <name type="scientific">Vespula squamosa</name>
    <name type="common">Southern yellow jacket</name>
    <name type="synonym">Wasp</name>
    <dbReference type="NCBI Taxonomy" id="30214"/>
    <lineage>
        <taxon>Eukaryota</taxon>
        <taxon>Metazoa</taxon>
        <taxon>Ecdysozoa</taxon>
        <taxon>Arthropoda</taxon>
        <taxon>Hexapoda</taxon>
        <taxon>Insecta</taxon>
        <taxon>Pterygota</taxon>
        <taxon>Neoptera</taxon>
        <taxon>Endopterygota</taxon>
        <taxon>Hymenoptera</taxon>
        <taxon>Apocrita</taxon>
        <taxon>Aculeata</taxon>
        <taxon>Vespoidea</taxon>
        <taxon>Vespidae</taxon>
        <taxon>Vespinae</taxon>
        <taxon>Vespula</taxon>
    </lineage>
</organism>
<accession>A0ABD2AGD1</accession>
<comment type="caution">
    <text evidence="2">The sequence shown here is derived from an EMBL/GenBank/DDBJ whole genome shotgun (WGS) entry which is preliminary data.</text>
</comment>
<feature type="compositionally biased region" description="Acidic residues" evidence="1">
    <location>
        <begin position="92"/>
        <end position="108"/>
    </location>
</feature>
<evidence type="ECO:0000313" key="3">
    <source>
        <dbReference type="Proteomes" id="UP001607302"/>
    </source>
</evidence>
<feature type="non-terminal residue" evidence="2">
    <location>
        <position position="1"/>
    </location>
</feature>
<dbReference type="AlphaFoldDB" id="A0ABD2AGD1"/>
<reference evidence="2 3" key="1">
    <citation type="journal article" date="2024" name="Ann. Entomol. Soc. Am.">
        <title>Genomic analyses of the southern and eastern yellowjacket wasps (Hymenoptera: Vespidae) reveal evolutionary signatures of social life.</title>
        <authorList>
            <person name="Catto M.A."/>
            <person name="Caine P.B."/>
            <person name="Orr S.E."/>
            <person name="Hunt B.G."/>
            <person name="Goodisman M.A.D."/>
        </authorList>
    </citation>
    <scope>NUCLEOTIDE SEQUENCE [LARGE SCALE GENOMIC DNA]</scope>
    <source>
        <strain evidence="2">233</strain>
        <tissue evidence="2">Head and thorax</tissue>
    </source>
</reference>
<feature type="compositionally biased region" description="Low complexity" evidence="1">
    <location>
        <begin position="122"/>
        <end position="133"/>
    </location>
</feature>
<sequence>YFDDSRVISRDKVYQNEKIFYVEKIKLSKGQLSCWSSHREFIGLFSSNRLNGGEDCTIEKFFVLCDDALFHENRPSRHWLYERVGLRKKEEEVDDEEEDEDEEEEEEKEEKGGAARTRSLRAPTQKQAPQTAARISEPNRNVLCAVDKIAESCQRSLPRNDPGWQESVCPEDRKGVLGGVGDARCPESLVAGTGQQETGSKVIRREPENRRQMRMPFSEPVTVVPPGLQGGLQLYY</sequence>
<dbReference type="EMBL" id="JAUDFV010000149">
    <property type="protein sequence ID" value="KAL2719466.1"/>
    <property type="molecule type" value="Genomic_DNA"/>
</dbReference>
<name>A0ABD2AGD1_VESSQ</name>
<proteinExistence type="predicted"/>
<protein>
    <submittedName>
        <fullName evidence="2">Uncharacterized protein</fullName>
    </submittedName>
</protein>
<feature type="region of interest" description="Disordered" evidence="1">
    <location>
        <begin position="190"/>
        <end position="220"/>
    </location>
</feature>
<dbReference type="Proteomes" id="UP001607302">
    <property type="component" value="Unassembled WGS sequence"/>
</dbReference>
<gene>
    <name evidence="2" type="ORF">V1478_010928</name>
</gene>
<feature type="region of interest" description="Disordered" evidence="1">
    <location>
        <begin position="90"/>
        <end position="135"/>
    </location>
</feature>
<keyword evidence="3" id="KW-1185">Reference proteome</keyword>
<evidence type="ECO:0000313" key="2">
    <source>
        <dbReference type="EMBL" id="KAL2719466.1"/>
    </source>
</evidence>
<evidence type="ECO:0000256" key="1">
    <source>
        <dbReference type="SAM" id="MobiDB-lite"/>
    </source>
</evidence>